<evidence type="ECO:0000256" key="2">
    <source>
        <dbReference type="ARBA" id="ARBA00022448"/>
    </source>
</evidence>
<dbReference type="PANTHER" id="PTHR42718:SF42">
    <property type="entry name" value="EXPORT PROTEIN"/>
    <property type="match status" value="1"/>
</dbReference>
<protein>
    <submittedName>
        <fullName evidence="9">MFS transporter</fullName>
    </submittedName>
</protein>
<feature type="transmembrane region" description="Helical" evidence="7">
    <location>
        <begin position="201"/>
        <end position="221"/>
    </location>
</feature>
<evidence type="ECO:0000256" key="4">
    <source>
        <dbReference type="ARBA" id="ARBA00022692"/>
    </source>
</evidence>
<keyword evidence="4 7" id="KW-0812">Transmembrane</keyword>
<feature type="transmembrane region" description="Helical" evidence="7">
    <location>
        <begin position="398"/>
        <end position="418"/>
    </location>
</feature>
<feature type="transmembrane region" description="Helical" evidence="7">
    <location>
        <begin position="227"/>
        <end position="248"/>
    </location>
</feature>
<keyword evidence="3" id="KW-1003">Cell membrane</keyword>
<dbReference type="CDD" id="cd17321">
    <property type="entry name" value="MFS_MMR_MDR_like"/>
    <property type="match status" value="1"/>
</dbReference>
<evidence type="ECO:0000256" key="1">
    <source>
        <dbReference type="ARBA" id="ARBA00004651"/>
    </source>
</evidence>
<keyword evidence="2" id="KW-0813">Transport</keyword>
<evidence type="ECO:0000256" key="6">
    <source>
        <dbReference type="ARBA" id="ARBA00023136"/>
    </source>
</evidence>
<feature type="transmembrane region" description="Helical" evidence="7">
    <location>
        <begin position="301"/>
        <end position="323"/>
    </location>
</feature>
<name>A0ABW8AGU5_9ACTN</name>
<dbReference type="Pfam" id="PF07690">
    <property type="entry name" value="MFS_1"/>
    <property type="match status" value="1"/>
</dbReference>
<sequence>MTDDPVRLSTPAGRWVLLAAVLGSGVVSLDATVVNVALPTVGVELGADLAGLTWVVNGYALTLAALILLGGSLGDRFGRRRVFVVGVTWFGVASLLCGVAPNLTLLTAGRALQGVGGALLTPGSLAMISASFHPDDRARAIGAWSGLGGIAGAIGPLVGGLLLKLDWRLVFLVNLPLCAVVVAIAVRHVPETRDPQAARKLDVGGSLAAAVGLAGVTYALIEAPARGLGGVLPALVVGVLALAAFVEVERRSSHPLVPLDIFTNRQFTAANLVTLALYAALGAVFFMLALTLQVAVGFSPLAAGAALLPITAIMLLLSARAGALAGRIGPRRPMTFGPLIVTCALLLMLRIGPGSGYWTDVLPVIVILGLGLSLTVAPLTATVLAAVEDRHAGVASGVNNAVARTAGLLAVAAIPVLTGLSGEMYRQPGELAHGFHVAMAWAAGLVAVSAVIAWFAISDPAPDAPVAEEAEEPCYNCPVTVPPPSVRQSLGAR</sequence>
<reference evidence="9 10" key="1">
    <citation type="submission" date="2024-10" db="EMBL/GenBank/DDBJ databases">
        <title>The Natural Products Discovery Center: Release of the First 8490 Sequenced Strains for Exploring Actinobacteria Biosynthetic Diversity.</title>
        <authorList>
            <person name="Kalkreuter E."/>
            <person name="Kautsar S.A."/>
            <person name="Yang D."/>
            <person name="Bader C.D."/>
            <person name="Teijaro C.N."/>
            <person name="Fluegel L."/>
            <person name="Davis C.M."/>
            <person name="Simpson J.R."/>
            <person name="Lauterbach L."/>
            <person name="Steele A.D."/>
            <person name="Gui C."/>
            <person name="Meng S."/>
            <person name="Li G."/>
            <person name="Viehrig K."/>
            <person name="Ye F."/>
            <person name="Su P."/>
            <person name="Kiefer A.F."/>
            <person name="Nichols A."/>
            <person name="Cepeda A.J."/>
            <person name="Yan W."/>
            <person name="Fan B."/>
            <person name="Jiang Y."/>
            <person name="Adhikari A."/>
            <person name="Zheng C.-J."/>
            <person name="Schuster L."/>
            <person name="Cowan T.M."/>
            <person name="Smanski M.J."/>
            <person name="Chevrette M.G."/>
            <person name="De Carvalho L.P.S."/>
            <person name="Shen B."/>
        </authorList>
    </citation>
    <scope>NUCLEOTIDE SEQUENCE [LARGE SCALE GENOMIC DNA]</scope>
    <source>
        <strain evidence="9 10">NPDC049639</strain>
    </source>
</reference>
<dbReference type="Proteomes" id="UP001612915">
    <property type="component" value="Unassembled WGS sequence"/>
</dbReference>
<dbReference type="RefSeq" id="WP_398273660.1">
    <property type="nucleotide sequence ID" value="NZ_JBITLV010000001.1"/>
</dbReference>
<comment type="caution">
    <text evidence="9">The sequence shown here is derived from an EMBL/GenBank/DDBJ whole genome shotgun (WGS) entry which is preliminary data.</text>
</comment>
<dbReference type="InterPro" id="IPR011701">
    <property type="entry name" value="MFS"/>
</dbReference>
<dbReference type="InterPro" id="IPR036259">
    <property type="entry name" value="MFS_trans_sf"/>
</dbReference>
<comment type="subcellular location">
    <subcellularLocation>
        <location evidence="1">Cell membrane</location>
        <topology evidence="1">Multi-pass membrane protein</topology>
    </subcellularLocation>
</comment>
<feature type="transmembrane region" description="Helical" evidence="7">
    <location>
        <begin position="335"/>
        <end position="352"/>
    </location>
</feature>
<proteinExistence type="predicted"/>
<dbReference type="SUPFAM" id="SSF103473">
    <property type="entry name" value="MFS general substrate transporter"/>
    <property type="match status" value="1"/>
</dbReference>
<evidence type="ECO:0000313" key="10">
    <source>
        <dbReference type="Proteomes" id="UP001612915"/>
    </source>
</evidence>
<feature type="transmembrane region" description="Helical" evidence="7">
    <location>
        <begin position="438"/>
        <end position="457"/>
    </location>
</feature>
<feature type="domain" description="Major facilitator superfamily (MFS) profile" evidence="8">
    <location>
        <begin position="16"/>
        <end position="461"/>
    </location>
</feature>
<keyword evidence="10" id="KW-1185">Reference proteome</keyword>
<dbReference type="Gene3D" id="1.20.1250.20">
    <property type="entry name" value="MFS general substrate transporter like domains"/>
    <property type="match status" value="1"/>
</dbReference>
<feature type="transmembrane region" description="Helical" evidence="7">
    <location>
        <begin position="169"/>
        <end position="189"/>
    </location>
</feature>
<feature type="transmembrane region" description="Helical" evidence="7">
    <location>
        <begin position="82"/>
        <end position="105"/>
    </location>
</feature>
<evidence type="ECO:0000256" key="3">
    <source>
        <dbReference type="ARBA" id="ARBA00022475"/>
    </source>
</evidence>
<dbReference type="EMBL" id="JBITLV010000001">
    <property type="protein sequence ID" value="MFI7585565.1"/>
    <property type="molecule type" value="Genomic_DNA"/>
</dbReference>
<accession>A0ABW8AGU5</accession>
<evidence type="ECO:0000313" key="9">
    <source>
        <dbReference type="EMBL" id="MFI7585565.1"/>
    </source>
</evidence>
<dbReference type="PANTHER" id="PTHR42718">
    <property type="entry name" value="MAJOR FACILITATOR SUPERFAMILY MULTIDRUG TRANSPORTER MFSC"/>
    <property type="match status" value="1"/>
</dbReference>
<dbReference type="NCBIfam" id="TIGR00711">
    <property type="entry name" value="efflux_EmrB"/>
    <property type="match status" value="1"/>
</dbReference>
<evidence type="ECO:0000256" key="5">
    <source>
        <dbReference type="ARBA" id="ARBA00022989"/>
    </source>
</evidence>
<gene>
    <name evidence="9" type="ORF">ACIB24_00655</name>
</gene>
<dbReference type="PROSITE" id="PS50850">
    <property type="entry name" value="MFS"/>
    <property type="match status" value="1"/>
</dbReference>
<dbReference type="InterPro" id="IPR020846">
    <property type="entry name" value="MFS_dom"/>
</dbReference>
<feature type="transmembrane region" description="Helical" evidence="7">
    <location>
        <begin position="49"/>
        <end position="70"/>
    </location>
</feature>
<evidence type="ECO:0000259" key="8">
    <source>
        <dbReference type="PROSITE" id="PS50850"/>
    </source>
</evidence>
<feature type="transmembrane region" description="Helical" evidence="7">
    <location>
        <begin position="12"/>
        <end position="29"/>
    </location>
</feature>
<organism evidence="9 10">
    <name type="scientific">Spongisporangium articulatum</name>
    <dbReference type="NCBI Taxonomy" id="3362603"/>
    <lineage>
        <taxon>Bacteria</taxon>
        <taxon>Bacillati</taxon>
        <taxon>Actinomycetota</taxon>
        <taxon>Actinomycetes</taxon>
        <taxon>Kineosporiales</taxon>
        <taxon>Kineosporiaceae</taxon>
        <taxon>Spongisporangium</taxon>
    </lineage>
</organism>
<dbReference type="InterPro" id="IPR004638">
    <property type="entry name" value="EmrB-like"/>
</dbReference>
<feature type="transmembrane region" description="Helical" evidence="7">
    <location>
        <begin position="144"/>
        <end position="163"/>
    </location>
</feature>
<keyword evidence="6 7" id="KW-0472">Membrane</keyword>
<evidence type="ECO:0000256" key="7">
    <source>
        <dbReference type="SAM" id="Phobius"/>
    </source>
</evidence>
<feature type="transmembrane region" description="Helical" evidence="7">
    <location>
        <begin position="364"/>
        <end position="386"/>
    </location>
</feature>
<feature type="transmembrane region" description="Helical" evidence="7">
    <location>
        <begin position="269"/>
        <end position="295"/>
    </location>
</feature>
<keyword evidence="5 7" id="KW-1133">Transmembrane helix</keyword>
<dbReference type="Gene3D" id="1.20.1720.10">
    <property type="entry name" value="Multidrug resistance protein D"/>
    <property type="match status" value="1"/>
</dbReference>
<feature type="transmembrane region" description="Helical" evidence="7">
    <location>
        <begin position="111"/>
        <end position="132"/>
    </location>
</feature>